<proteinExistence type="predicted"/>
<dbReference type="EMBL" id="CAUYUJ010016627">
    <property type="protein sequence ID" value="CAK0867291.1"/>
    <property type="molecule type" value="Genomic_DNA"/>
</dbReference>
<dbReference type="Proteomes" id="UP001189429">
    <property type="component" value="Unassembled WGS sequence"/>
</dbReference>
<evidence type="ECO:0000313" key="3">
    <source>
        <dbReference type="Proteomes" id="UP001189429"/>
    </source>
</evidence>
<evidence type="ECO:0000313" key="2">
    <source>
        <dbReference type="EMBL" id="CAK0867291.1"/>
    </source>
</evidence>
<gene>
    <name evidence="2" type="ORF">PCOR1329_LOCUS54267</name>
</gene>
<evidence type="ECO:0008006" key="4">
    <source>
        <dbReference type="Google" id="ProtNLM"/>
    </source>
</evidence>
<accession>A0ABN9V3A8</accession>
<protein>
    <recommendedName>
        <fullName evidence="4">Hexosyltransferase</fullName>
    </recommendedName>
</protein>
<feature type="region of interest" description="Disordered" evidence="1">
    <location>
        <begin position="49"/>
        <end position="86"/>
    </location>
</feature>
<feature type="compositionally biased region" description="Low complexity" evidence="1">
    <location>
        <begin position="49"/>
        <end position="59"/>
    </location>
</feature>
<keyword evidence="3" id="KW-1185">Reference proteome</keyword>
<evidence type="ECO:0000256" key="1">
    <source>
        <dbReference type="SAM" id="MobiDB-lite"/>
    </source>
</evidence>
<reference evidence="2" key="1">
    <citation type="submission" date="2023-10" db="EMBL/GenBank/DDBJ databases">
        <authorList>
            <person name="Chen Y."/>
            <person name="Shah S."/>
            <person name="Dougan E. K."/>
            <person name="Thang M."/>
            <person name="Chan C."/>
        </authorList>
    </citation>
    <scope>NUCLEOTIDE SEQUENCE [LARGE SCALE GENOMIC DNA]</scope>
</reference>
<sequence length="783" mass="81937">MGPAGGGAWEPLAQRRGGLPAGPPRAAALVAVAALGALALRAARWGPDAAAGAAPRGSAESLGLREAGQEASEEEGTQARAHLRSGGGQGAVCRRAEAHNRSESGLMCFLVMQSSTDELPLVQNQLRTGAGIFACDAFVVFSDKIMQIGEYGILPTALMTTIIPGISLQAPAGTLSHIINSRIFLHAWQLLSEEVCFNETDWSVKVDPDTVFMPRRLRPRLPKGWGSSEPAGIYMRNCEVAAPTDLGFYGAVEVLSRRAVLAMLAGLDECKVNLAVNGLNYLAFGEDLFTQMCLDYVSAARRYDPGLLSDALCGSRPSADCSSGAVALHPFKTVDQQVDCIHQAALAESAPPPPWVAEGLRGSAGRGALRVLLGRASPALLRAAWCAWQLSAWPHAGCARAGGGLAAPHTLNHGRLIFAGYHGVEAREILVHCAAAVLGGGGVAGLAVVAVAAGAQRTLDEALEGRLWAFYKFNYTYEFTGALAAVRRILAAISAITVAPCPYEADVARGQTALPLVVALPARQPSDQNDSPEVRGQRQRRQAAGRLAAALRRAHGAAAGGTLRCWLAGALRGSLQAAAPSSSGASLATEAERAGRGATVGAGARASVLGAVARAIGVRGGGGEPATAWRWLVVACWRGQARKQRARARAGPLVDSALVWACSRLSVYSSRWVLGICFWALRSLSAGGRLQEARAEQARLKAGLASGLRHQRGLEGELEAARAEAQRLRLQSGATKDRLRNLVDLQDRTAAAEPAREESSVITIVTTTGRARGPPGPRALKGL</sequence>
<comment type="caution">
    <text evidence="2">The sequence shown here is derived from an EMBL/GenBank/DDBJ whole genome shotgun (WGS) entry which is preliminary data.</text>
</comment>
<name>A0ABN9V3A8_9DINO</name>
<organism evidence="2 3">
    <name type="scientific">Prorocentrum cordatum</name>
    <dbReference type="NCBI Taxonomy" id="2364126"/>
    <lineage>
        <taxon>Eukaryota</taxon>
        <taxon>Sar</taxon>
        <taxon>Alveolata</taxon>
        <taxon>Dinophyceae</taxon>
        <taxon>Prorocentrales</taxon>
        <taxon>Prorocentraceae</taxon>
        <taxon>Prorocentrum</taxon>
    </lineage>
</organism>